<comment type="caution">
    <text evidence="1">The sequence shown here is derived from an EMBL/GenBank/DDBJ whole genome shotgun (WGS) entry which is preliminary data.</text>
</comment>
<proteinExistence type="predicted"/>
<evidence type="ECO:0000313" key="2">
    <source>
        <dbReference type="Proteomes" id="UP000076167"/>
    </source>
</evidence>
<keyword evidence="2" id="KW-1185">Reference proteome</keyword>
<dbReference type="Proteomes" id="UP000076167">
    <property type="component" value="Unassembled WGS sequence"/>
</dbReference>
<evidence type="ECO:0000313" key="1">
    <source>
        <dbReference type="EMBL" id="KZD04761.1"/>
    </source>
</evidence>
<sequence length="72" mass="8632">MYPPYEWLFHSCLYLCPTDWQRLCQLITKRKKAGRLRFCAMDVRALTNNARGYERLALRTEKAIERFSLNGF</sequence>
<protein>
    <submittedName>
        <fullName evidence="1">Uncharacterized protein</fullName>
    </submittedName>
</protein>
<organism evidence="1 2">
    <name type="scientific">Thalassospira xiamenensis</name>
    <dbReference type="NCBI Taxonomy" id="220697"/>
    <lineage>
        <taxon>Bacteria</taxon>
        <taxon>Pseudomonadati</taxon>
        <taxon>Pseudomonadota</taxon>
        <taxon>Alphaproteobacteria</taxon>
        <taxon>Rhodospirillales</taxon>
        <taxon>Thalassospiraceae</taxon>
        <taxon>Thalassospira</taxon>
    </lineage>
</organism>
<gene>
    <name evidence="1" type="ORF">AUP40_14405</name>
</gene>
<name>A0ABR5Y3G9_9PROT</name>
<reference evidence="1 2" key="1">
    <citation type="submission" date="2015-12" db="EMBL/GenBank/DDBJ databases">
        <title>Genome sequence of Thalassospira xiamenensis MCCC 1A03005.</title>
        <authorList>
            <person name="Lu L."/>
            <person name="Lai Q."/>
            <person name="Shao Z."/>
            <person name="Qian P."/>
        </authorList>
    </citation>
    <scope>NUCLEOTIDE SEQUENCE [LARGE SCALE GENOMIC DNA]</scope>
    <source>
        <strain evidence="1 2">MCCC 1A03005</strain>
    </source>
</reference>
<dbReference type="EMBL" id="LPXL01000016">
    <property type="protein sequence ID" value="KZD04761.1"/>
    <property type="molecule type" value="Genomic_DNA"/>
</dbReference>
<accession>A0ABR5Y3G9</accession>